<dbReference type="Proteomes" id="UP000642809">
    <property type="component" value="Unassembled WGS sequence"/>
</dbReference>
<reference evidence="1" key="1">
    <citation type="journal article" date="2014" name="Int. J. Syst. Evol. Microbiol.">
        <title>Complete genome sequence of Corynebacterium casei LMG S-19264T (=DSM 44701T), isolated from a smear-ripened cheese.</title>
        <authorList>
            <consortium name="US DOE Joint Genome Institute (JGI-PGF)"/>
            <person name="Walter F."/>
            <person name="Albersmeier A."/>
            <person name="Kalinowski J."/>
            <person name="Ruckert C."/>
        </authorList>
    </citation>
    <scope>NUCLEOTIDE SEQUENCE</scope>
    <source>
        <strain evidence="1">KCTC 23224</strain>
    </source>
</reference>
<evidence type="ECO:0000313" key="1">
    <source>
        <dbReference type="EMBL" id="GHB24864.1"/>
    </source>
</evidence>
<name>A0A8J3CVI2_9BACT</name>
<reference evidence="1" key="2">
    <citation type="submission" date="2020-09" db="EMBL/GenBank/DDBJ databases">
        <authorList>
            <person name="Sun Q."/>
            <person name="Kim S."/>
        </authorList>
    </citation>
    <scope>NUCLEOTIDE SEQUENCE</scope>
    <source>
        <strain evidence="1">KCTC 23224</strain>
    </source>
</reference>
<evidence type="ECO:0008006" key="3">
    <source>
        <dbReference type="Google" id="ProtNLM"/>
    </source>
</evidence>
<dbReference type="Gene3D" id="2.40.160.60">
    <property type="entry name" value="Outer membrane protein transport protein (OMPP1/FadL/TodX)"/>
    <property type="match status" value="1"/>
</dbReference>
<accession>A0A8J3CVI2</accession>
<evidence type="ECO:0000313" key="2">
    <source>
        <dbReference type="Proteomes" id="UP000642809"/>
    </source>
</evidence>
<dbReference type="EMBL" id="BMYF01000001">
    <property type="protein sequence ID" value="GHB24864.1"/>
    <property type="molecule type" value="Genomic_DNA"/>
</dbReference>
<proteinExistence type="predicted"/>
<keyword evidence="2" id="KW-1185">Reference proteome</keyword>
<dbReference type="AlphaFoldDB" id="A0A8J3CVI2"/>
<comment type="caution">
    <text evidence="1">The sequence shown here is derived from an EMBL/GenBank/DDBJ whole genome shotgun (WGS) entry which is preliminary data.</text>
</comment>
<sequence>MALNIRFLALLIYFGQIPFVYAQMGTEVLPRGARSIGMGNASASLSDAWAIFNNPAGLSGLQHSQVFFGYDHRLDLNELTTLSAGMIQSRDKFSYGLAASRFGGELFTQHLIGAAIANQMGITSLGLKVSYLQTAMEGFGTGGSWLVDFGGIAELTPHLFFAAHIFNLTRSNYGGASWDRVPTVVKSGISFRPYEKVMTNVEIEKDVLYPAILKVGLEYNFYQKLWGRAGMNNQPQQLFFGIGCTGKRLAFDYSMTQHPRLGNTHHFSLNIQLSNE</sequence>
<gene>
    <name evidence="1" type="ORF">GCM10008106_02020</name>
</gene>
<organism evidence="1 2">
    <name type="scientific">Mongoliitalea lutea</name>
    <dbReference type="NCBI Taxonomy" id="849756"/>
    <lineage>
        <taxon>Bacteria</taxon>
        <taxon>Pseudomonadati</taxon>
        <taxon>Bacteroidota</taxon>
        <taxon>Cytophagia</taxon>
        <taxon>Cytophagales</taxon>
        <taxon>Cyclobacteriaceae</taxon>
        <taxon>Mongoliitalea</taxon>
    </lineage>
</organism>
<dbReference type="SUPFAM" id="SSF56935">
    <property type="entry name" value="Porins"/>
    <property type="match status" value="1"/>
</dbReference>
<dbReference type="RefSeq" id="WP_189578513.1">
    <property type="nucleotide sequence ID" value="NZ_BMYF01000001.1"/>
</dbReference>
<protein>
    <recommendedName>
        <fullName evidence="3">PorV/PorQ family protein</fullName>
    </recommendedName>
</protein>